<dbReference type="eggNOG" id="COG3495">
    <property type="taxonomic scope" value="Bacteria"/>
</dbReference>
<feature type="signal peptide" evidence="1">
    <location>
        <begin position="1"/>
        <end position="20"/>
    </location>
</feature>
<organism evidence="2 3">
    <name type="scientific">Janthinobacterium agaricidamnosum NBRC 102515 = DSM 9628</name>
    <dbReference type="NCBI Taxonomy" id="1349767"/>
    <lineage>
        <taxon>Bacteria</taxon>
        <taxon>Pseudomonadati</taxon>
        <taxon>Pseudomonadota</taxon>
        <taxon>Betaproteobacteria</taxon>
        <taxon>Burkholderiales</taxon>
        <taxon>Oxalobacteraceae</taxon>
        <taxon>Janthinobacterium</taxon>
    </lineage>
</organism>
<dbReference type="PATRIC" id="fig|1349767.4.peg.4348"/>
<dbReference type="RefSeq" id="WP_038492570.1">
    <property type="nucleotide sequence ID" value="NZ_BCTH01000040.1"/>
</dbReference>
<dbReference type="STRING" id="1349767.GJA_2619"/>
<gene>
    <name evidence="2" type="ORF">GJA_2619</name>
</gene>
<proteinExistence type="predicted"/>
<evidence type="ECO:0000313" key="2">
    <source>
        <dbReference type="EMBL" id="CDG83250.1"/>
    </source>
</evidence>
<dbReference type="Pfam" id="PF11736">
    <property type="entry name" value="DUF3299"/>
    <property type="match status" value="1"/>
</dbReference>
<accession>W0V6K5</accession>
<dbReference type="AlphaFoldDB" id="W0V6K5"/>
<dbReference type="Gene3D" id="2.40.50.870">
    <property type="entry name" value="Protein of unknown function (DUF3299)"/>
    <property type="match status" value="1"/>
</dbReference>
<dbReference type="EMBL" id="HG322949">
    <property type="protein sequence ID" value="CDG83250.1"/>
    <property type="molecule type" value="Genomic_DNA"/>
</dbReference>
<dbReference type="Proteomes" id="UP000027604">
    <property type="component" value="Chromosome I"/>
</dbReference>
<name>W0V6K5_9BURK</name>
<evidence type="ECO:0008006" key="4">
    <source>
        <dbReference type="Google" id="ProtNLM"/>
    </source>
</evidence>
<dbReference type="OrthoDB" id="5793250at2"/>
<keyword evidence="3" id="KW-1185">Reference proteome</keyword>
<protein>
    <recommendedName>
        <fullName evidence="4">DUF3299 domain-containing protein</fullName>
    </recommendedName>
</protein>
<dbReference type="HOGENOM" id="CLU_117100_2_0_4"/>
<feature type="chain" id="PRO_5004798114" description="DUF3299 domain-containing protein" evidence="1">
    <location>
        <begin position="21"/>
        <end position="154"/>
    </location>
</feature>
<sequence length="154" mass="16403">MRLFTTLTLLAGLAAGPALAIVIDGPPSFFAPLTDIPGVVSWSVLSKATTVKAKGRMVPKYTDEINALNNTAVKVQGFMMPLEAGQKQKHFLLTVTSASCPYCLPAGPEGVVEIKSRTPVKFTYGPIILSGKMSVLPNDSMGLYYRLTDATPAE</sequence>
<evidence type="ECO:0000256" key="1">
    <source>
        <dbReference type="SAM" id="SignalP"/>
    </source>
</evidence>
<evidence type="ECO:0000313" key="3">
    <source>
        <dbReference type="Proteomes" id="UP000027604"/>
    </source>
</evidence>
<reference evidence="2 3" key="1">
    <citation type="journal article" date="2015" name="Genome Announc.">
        <title>Genome Sequence of Mushroom Soft-Rot Pathogen Janthinobacterium agaricidamnosum.</title>
        <authorList>
            <person name="Graupner K."/>
            <person name="Lackner G."/>
            <person name="Hertweck C."/>
        </authorList>
    </citation>
    <scope>NUCLEOTIDE SEQUENCE [LARGE SCALE GENOMIC DNA]</scope>
    <source>
        <strain evidence="3">NBRC 102515 / DSM 9628</strain>
    </source>
</reference>
<dbReference type="InterPro" id="IPR021727">
    <property type="entry name" value="DUF3299"/>
</dbReference>
<dbReference type="KEGG" id="jag:GJA_2619"/>
<keyword evidence="1" id="KW-0732">Signal</keyword>